<dbReference type="PANTHER" id="PTHR30055:SF151">
    <property type="entry name" value="TRANSCRIPTIONAL REGULATORY PROTEIN"/>
    <property type="match status" value="1"/>
</dbReference>
<evidence type="ECO:0000259" key="5">
    <source>
        <dbReference type="PROSITE" id="PS50977"/>
    </source>
</evidence>
<comment type="caution">
    <text evidence="6">The sequence shown here is derived from an EMBL/GenBank/DDBJ whole genome shotgun (WGS) entry which is preliminary data.</text>
</comment>
<dbReference type="GO" id="GO:0000976">
    <property type="term" value="F:transcription cis-regulatory region binding"/>
    <property type="evidence" value="ECO:0007669"/>
    <property type="project" value="TreeGrafter"/>
</dbReference>
<sequence length="196" mass="21233">MMADGILTEEAILAATEDVLRKYGPAKATVVDVARVLGVSHGSIYRHFPSKSALREAVTARWLDQAHSGLAEIASSNTPAAERLAAWLRALHEAKRHKALDDPELFRTYSALVEEQNGQVIQAHLAELIGQLSRIVADGQDAAEFSGGDAASRGRAIFNATVVFHAPVHAWQWNDPEVSAQLDAVIEVLLRGLTPR</sequence>
<organism evidence="6 7">
    <name type="scientific">Psychromicrobium silvestre</name>
    <dbReference type="NCBI Taxonomy" id="1645614"/>
    <lineage>
        <taxon>Bacteria</taxon>
        <taxon>Bacillati</taxon>
        <taxon>Actinomycetota</taxon>
        <taxon>Actinomycetes</taxon>
        <taxon>Micrococcales</taxon>
        <taxon>Micrococcaceae</taxon>
        <taxon>Psychromicrobium</taxon>
    </lineage>
</organism>
<keyword evidence="1" id="KW-0805">Transcription regulation</keyword>
<dbReference type="GO" id="GO:0003700">
    <property type="term" value="F:DNA-binding transcription factor activity"/>
    <property type="evidence" value="ECO:0007669"/>
    <property type="project" value="TreeGrafter"/>
</dbReference>
<dbReference type="Proteomes" id="UP000521748">
    <property type="component" value="Unassembled WGS sequence"/>
</dbReference>
<evidence type="ECO:0000256" key="3">
    <source>
        <dbReference type="ARBA" id="ARBA00023163"/>
    </source>
</evidence>
<accession>A0A7Y9S7N0</accession>
<evidence type="ECO:0000256" key="2">
    <source>
        <dbReference type="ARBA" id="ARBA00023125"/>
    </source>
</evidence>
<reference evidence="6 7" key="1">
    <citation type="submission" date="2020-07" db="EMBL/GenBank/DDBJ databases">
        <title>Sequencing the genomes of 1000 actinobacteria strains.</title>
        <authorList>
            <person name="Klenk H.-P."/>
        </authorList>
    </citation>
    <scope>NUCLEOTIDE SEQUENCE [LARGE SCALE GENOMIC DNA]</scope>
    <source>
        <strain evidence="6 7">DSM 102047</strain>
    </source>
</reference>
<dbReference type="Gene3D" id="1.10.357.10">
    <property type="entry name" value="Tetracycline Repressor, domain 2"/>
    <property type="match status" value="1"/>
</dbReference>
<dbReference type="AlphaFoldDB" id="A0A7Y9S7N0"/>
<keyword evidence="3" id="KW-0804">Transcription</keyword>
<gene>
    <name evidence="6" type="ORF">FHU41_002433</name>
</gene>
<dbReference type="Pfam" id="PF00440">
    <property type="entry name" value="TetR_N"/>
    <property type="match status" value="1"/>
</dbReference>
<dbReference type="InterPro" id="IPR009057">
    <property type="entry name" value="Homeodomain-like_sf"/>
</dbReference>
<keyword evidence="2 4" id="KW-0238">DNA-binding</keyword>
<dbReference type="PROSITE" id="PS01081">
    <property type="entry name" value="HTH_TETR_1"/>
    <property type="match status" value="1"/>
</dbReference>
<evidence type="ECO:0000256" key="1">
    <source>
        <dbReference type="ARBA" id="ARBA00023015"/>
    </source>
</evidence>
<dbReference type="PROSITE" id="PS50977">
    <property type="entry name" value="HTH_TETR_2"/>
    <property type="match status" value="1"/>
</dbReference>
<dbReference type="PANTHER" id="PTHR30055">
    <property type="entry name" value="HTH-TYPE TRANSCRIPTIONAL REGULATOR RUTR"/>
    <property type="match status" value="1"/>
</dbReference>
<dbReference type="PRINTS" id="PR00455">
    <property type="entry name" value="HTHTETR"/>
</dbReference>
<dbReference type="RefSeq" id="WP_218847210.1">
    <property type="nucleotide sequence ID" value="NZ_JACBYQ010000002.1"/>
</dbReference>
<evidence type="ECO:0000313" key="6">
    <source>
        <dbReference type="EMBL" id="NYE96183.1"/>
    </source>
</evidence>
<dbReference type="InterPro" id="IPR036271">
    <property type="entry name" value="Tet_transcr_reg_TetR-rel_C_sf"/>
</dbReference>
<dbReference type="InterPro" id="IPR041478">
    <property type="entry name" value="TetR_C_27"/>
</dbReference>
<dbReference type="SUPFAM" id="SSF48498">
    <property type="entry name" value="Tetracyclin repressor-like, C-terminal domain"/>
    <property type="match status" value="1"/>
</dbReference>
<dbReference type="InterPro" id="IPR050109">
    <property type="entry name" value="HTH-type_TetR-like_transc_reg"/>
</dbReference>
<proteinExistence type="predicted"/>
<evidence type="ECO:0000313" key="7">
    <source>
        <dbReference type="Proteomes" id="UP000521748"/>
    </source>
</evidence>
<dbReference type="InterPro" id="IPR023772">
    <property type="entry name" value="DNA-bd_HTH_TetR-type_CS"/>
</dbReference>
<dbReference type="InterPro" id="IPR001647">
    <property type="entry name" value="HTH_TetR"/>
</dbReference>
<name>A0A7Y9S7N0_9MICC</name>
<dbReference type="Pfam" id="PF17935">
    <property type="entry name" value="TetR_C_27"/>
    <property type="match status" value="1"/>
</dbReference>
<feature type="domain" description="HTH tetR-type" evidence="5">
    <location>
        <begin position="6"/>
        <end position="66"/>
    </location>
</feature>
<feature type="DNA-binding region" description="H-T-H motif" evidence="4">
    <location>
        <begin position="29"/>
        <end position="48"/>
    </location>
</feature>
<dbReference type="EMBL" id="JACBYQ010000002">
    <property type="protein sequence ID" value="NYE96183.1"/>
    <property type="molecule type" value="Genomic_DNA"/>
</dbReference>
<protein>
    <submittedName>
        <fullName evidence="6">AcrR family transcriptional regulator</fullName>
    </submittedName>
</protein>
<keyword evidence="7" id="KW-1185">Reference proteome</keyword>
<dbReference type="SUPFAM" id="SSF46689">
    <property type="entry name" value="Homeodomain-like"/>
    <property type="match status" value="1"/>
</dbReference>
<evidence type="ECO:0000256" key="4">
    <source>
        <dbReference type="PROSITE-ProRule" id="PRU00335"/>
    </source>
</evidence>